<comment type="caution">
    <text evidence="1">The sequence shown here is derived from an EMBL/GenBank/DDBJ whole genome shotgun (WGS) entry which is preliminary data.</text>
</comment>
<accession>A0AAD1XMY4</accession>
<evidence type="ECO:0000313" key="1">
    <source>
        <dbReference type="EMBL" id="CAI2375549.1"/>
    </source>
</evidence>
<reference evidence="1" key="1">
    <citation type="submission" date="2023-07" db="EMBL/GenBank/DDBJ databases">
        <authorList>
            <consortium name="AG Swart"/>
            <person name="Singh M."/>
            <person name="Singh A."/>
            <person name="Seah K."/>
            <person name="Emmerich C."/>
        </authorList>
    </citation>
    <scope>NUCLEOTIDE SEQUENCE</scope>
    <source>
        <strain evidence="1">DP1</strain>
    </source>
</reference>
<dbReference type="EMBL" id="CAMPGE010017037">
    <property type="protein sequence ID" value="CAI2375549.1"/>
    <property type="molecule type" value="Genomic_DNA"/>
</dbReference>
<proteinExistence type="predicted"/>
<name>A0AAD1XMY4_EUPCR</name>
<organism evidence="1 2">
    <name type="scientific">Euplotes crassus</name>
    <dbReference type="NCBI Taxonomy" id="5936"/>
    <lineage>
        <taxon>Eukaryota</taxon>
        <taxon>Sar</taxon>
        <taxon>Alveolata</taxon>
        <taxon>Ciliophora</taxon>
        <taxon>Intramacronucleata</taxon>
        <taxon>Spirotrichea</taxon>
        <taxon>Hypotrichia</taxon>
        <taxon>Euplotida</taxon>
        <taxon>Euplotidae</taxon>
        <taxon>Moneuplotes</taxon>
    </lineage>
</organism>
<sequence>MSDRRREYEQWVRECEEEIEKKVYGNVYRYSFKGKSRRITKDQLILCEGLKKETKYFMKKMKLIRRKMSGSVICMSRSNKESFRRFIKRPLAKELSSLNLKFDAGKVEEYSICHQNVVRMIPKVIHSLTLVNCKIFPNQLRKILQAGRHIKDIRFTMCNIIFGKIKLTKSLHYSIKSIGFNLEQFGQYQFEEDILNDIKHFMKAASLTDLKSSLKEVKTNIFKINEGISEYAKSLDFKNIKISTDISHLSEYRLIQLKPSPNPISTLSPSIFTNPESWVLKISITSNPPIPFLTFQPTNPLPLTLFPTH</sequence>
<dbReference type="Proteomes" id="UP001295684">
    <property type="component" value="Unassembled WGS sequence"/>
</dbReference>
<gene>
    <name evidence="1" type="ORF">ECRASSUSDP1_LOCUS16911</name>
</gene>
<keyword evidence="2" id="KW-1185">Reference proteome</keyword>
<dbReference type="AlphaFoldDB" id="A0AAD1XMY4"/>
<evidence type="ECO:0000313" key="2">
    <source>
        <dbReference type="Proteomes" id="UP001295684"/>
    </source>
</evidence>
<protein>
    <submittedName>
        <fullName evidence="1">Uncharacterized protein</fullName>
    </submittedName>
</protein>